<dbReference type="Proteomes" id="UP001597041">
    <property type="component" value="Unassembled WGS sequence"/>
</dbReference>
<protein>
    <submittedName>
        <fullName evidence="9">Anti-sigma factor domain-containing protein</fullName>
    </submittedName>
</protein>
<keyword evidence="4 7" id="KW-1133">Transmembrane helix</keyword>
<evidence type="ECO:0000313" key="10">
    <source>
        <dbReference type="Proteomes" id="UP001597041"/>
    </source>
</evidence>
<feature type="transmembrane region" description="Helical" evidence="7">
    <location>
        <begin position="59"/>
        <end position="80"/>
    </location>
</feature>
<evidence type="ECO:0000256" key="7">
    <source>
        <dbReference type="SAM" id="Phobius"/>
    </source>
</evidence>
<feature type="domain" description="RsgI N-terminal anti-sigma" evidence="8">
    <location>
        <begin position="2"/>
        <end position="50"/>
    </location>
</feature>
<organism evidence="9 10">
    <name type="scientific">Oceanobacillus locisalsi</name>
    <dbReference type="NCBI Taxonomy" id="546107"/>
    <lineage>
        <taxon>Bacteria</taxon>
        <taxon>Bacillati</taxon>
        <taxon>Bacillota</taxon>
        <taxon>Bacilli</taxon>
        <taxon>Bacillales</taxon>
        <taxon>Bacillaceae</taxon>
        <taxon>Oceanobacillus</taxon>
    </lineage>
</organism>
<comment type="caution">
    <text evidence="9">The sequence shown here is derived from an EMBL/GenBank/DDBJ whole genome shotgun (WGS) entry which is preliminary data.</text>
</comment>
<keyword evidence="5 7" id="KW-0472">Membrane</keyword>
<dbReference type="InterPro" id="IPR024449">
    <property type="entry name" value="Anti-sigma_RsgI_N"/>
</dbReference>
<dbReference type="EMBL" id="JBHTKK010000006">
    <property type="protein sequence ID" value="MFD1065777.1"/>
    <property type="molecule type" value="Genomic_DNA"/>
</dbReference>
<dbReference type="Pfam" id="PF23750">
    <property type="entry name" value="RsgI_M"/>
    <property type="match status" value="1"/>
</dbReference>
<evidence type="ECO:0000256" key="5">
    <source>
        <dbReference type="ARBA" id="ARBA00023136"/>
    </source>
</evidence>
<feature type="compositionally biased region" description="Basic and acidic residues" evidence="6">
    <location>
        <begin position="251"/>
        <end position="269"/>
    </location>
</feature>
<dbReference type="Pfam" id="PF12791">
    <property type="entry name" value="RsgI_N"/>
    <property type="match status" value="1"/>
</dbReference>
<accession>A0ABW3NE43</accession>
<reference evidence="10" key="1">
    <citation type="journal article" date="2019" name="Int. J. Syst. Evol. Microbiol.">
        <title>The Global Catalogue of Microorganisms (GCM) 10K type strain sequencing project: providing services to taxonomists for standard genome sequencing and annotation.</title>
        <authorList>
            <consortium name="The Broad Institute Genomics Platform"/>
            <consortium name="The Broad Institute Genome Sequencing Center for Infectious Disease"/>
            <person name="Wu L."/>
            <person name="Ma J."/>
        </authorList>
    </citation>
    <scope>NUCLEOTIDE SEQUENCE [LARGE SCALE GENOMIC DNA]</scope>
    <source>
        <strain evidence="10">CCUG 56608</strain>
    </source>
</reference>
<name>A0ABW3NE43_9BACI</name>
<feature type="region of interest" description="Disordered" evidence="6">
    <location>
        <begin position="248"/>
        <end position="269"/>
    </location>
</feature>
<sequence length="269" mass="30236">MKKGIVMEIHRKYAILLTKDGSFEKGIILTAYADQGDEVIFQSVVEKSGWRSYWAKMPLSVRLSAIILLALFIFSFSLFYGANNSTTEAYVAIDINPSIELELDDDMVVTDIHAVNESADKLIEEVRSISERNVSSVLTDIMHESEDQGMAEEKTMIVGVSSENPNDKLGNLISKINTYIASIPEWEIATLPVPEEVRKSAQNKNKSMNEVMAAELANHHVEIEQTFLDITDADNRAIIDFFYGEEASDSDTNRSIEQEKMPMKLQDTE</sequence>
<evidence type="ECO:0000256" key="1">
    <source>
        <dbReference type="ARBA" id="ARBA00004162"/>
    </source>
</evidence>
<evidence type="ECO:0000256" key="2">
    <source>
        <dbReference type="ARBA" id="ARBA00022475"/>
    </source>
</evidence>
<comment type="subcellular location">
    <subcellularLocation>
        <location evidence="1">Cell membrane</location>
        <topology evidence="1">Single-pass membrane protein</topology>
    </subcellularLocation>
</comment>
<proteinExistence type="predicted"/>
<dbReference type="PROSITE" id="PS51849">
    <property type="entry name" value="RSGI_N"/>
    <property type="match status" value="1"/>
</dbReference>
<evidence type="ECO:0000259" key="8">
    <source>
        <dbReference type="PROSITE" id="PS51849"/>
    </source>
</evidence>
<evidence type="ECO:0000256" key="4">
    <source>
        <dbReference type="ARBA" id="ARBA00022989"/>
    </source>
</evidence>
<dbReference type="RefSeq" id="WP_379591370.1">
    <property type="nucleotide sequence ID" value="NZ_JBHTKK010000006.1"/>
</dbReference>
<evidence type="ECO:0000256" key="3">
    <source>
        <dbReference type="ARBA" id="ARBA00022692"/>
    </source>
</evidence>
<keyword evidence="2" id="KW-1003">Cell membrane</keyword>
<gene>
    <name evidence="9" type="ORF">ACFQ19_07040</name>
</gene>
<evidence type="ECO:0000313" key="9">
    <source>
        <dbReference type="EMBL" id="MFD1065777.1"/>
    </source>
</evidence>
<keyword evidence="3 7" id="KW-0812">Transmembrane</keyword>
<dbReference type="InterPro" id="IPR055431">
    <property type="entry name" value="RsgI_M"/>
</dbReference>
<evidence type="ECO:0000256" key="6">
    <source>
        <dbReference type="SAM" id="MobiDB-lite"/>
    </source>
</evidence>
<keyword evidence="10" id="KW-1185">Reference proteome</keyword>